<dbReference type="Proteomes" id="UP000694941">
    <property type="component" value="Unplaced"/>
</dbReference>
<dbReference type="PANTHER" id="PTHR12333:SF0">
    <property type="entry name" value="COMM DOMAIN-CONTAINING PROTEIN 10"/>
    <property type="match status" value="1"/>
</dbReference>
<dbReference type="PANTHER" id="PTHR12333">
    <property type="entry name" value="COMM DOMAIN CONTAINING PROTEIN 10"/>
    <property type="match status" value="1"/>
</dbReference>
<dbReference type="InterPro" id="IPR017920">
    <property type="entry name" value="COMM"/>
</dbReference>
<feature type="domain" description="COMM" evidence="1">
    <location>
        <begin position="130"/>
        <end position="196"/>
    </location>
</feature>
<reference evidence="3" key="1">
    <citation type="submission" date="2025-08" db="UniProtKB">
        <authorList>
            <consortium name="RefSeq"/>
        </authorList>
    </citation>
    <scope>IDENTIFICATION</scope>
    <source>
        <tissue evidence="3">Muscle</tissue>
    </source>
</reference>
<evidence type="ECO:0000313" key="3">
    <source>
        <dbReference type="RefSeq" id="XP_013789053.1"/>
    </source>
</evidence>
<dbReference type="RefSeq" id="XP_013789053.1">
    <property type="nucleotide sequence ID" value="XM_013933599.2"/>
</dbReference>
<dbReference type="InterPro" id="IPR037361">
    <property type="entry name" value="COMMD10"/>
</dbReference>
<accession>A0ABM1BUR1</accession>
<gene>
    <name evidence="3" type="primary">LOC106472929</name>
</gene>
<name>A0ABM1BUR1_LIMPO</name>
<dbReference type="Pfam" id="PF07258">
    <property type="entry name" value="COMM_domain"/>
    <property type="match status" value="1"/>
</dbReference>
<dbReference type="GeneID" id="106472929"/>
<dbReference type="Pfam" id="PF21672">
    <property type="entry name" value="COMM_HN"/>
    <property type="match status" value="1"/>
</dbReference>
<organism evidence="2 3">
    <name type="scientific">Limulus polyphemus</name>
    <name type="common">Atlantic horseshoe crab</name>
    <dbReference type="NCBI Taxonomy" id="6850"/>
    <lineage>
        <taxon>Eukaryota</taxon>
        <taxon>Metazoa</taxon>
        <taxon>Ecdysozoa</taxon>
        <taxon>Arthropoda</taxon>
        <taxon>Chelicerata</taxon>
        <taxon>Merostomata</taxon>
        <taxon>Xiphosura</taxon>
        <taxon>Limulidae</taxon>
        <taxon>Limulus</taxon>
    </lineage>
</organism>
<dbReference type="PROSITE" id="PS51269">
    <property type="entry name" value="COMM"/>
    <property type="match status" value="1"/>
</dbReference>
<evidence type="ECO:0000259" key="1">
    <source>
        <dbReference type="PROSITE" id="PS51269"/>
    </source>
</evidence>
<sequence length="196" mass="22613">MAVQLFNKTSRLTQAVELVNGLDDSKFPLLLSRILQKIHLKDEETFTPEEESKLQVSLSLDKLELKFVLECLSFILEQAAYHLAKPNVLSQQLKQLKMNEKKVSAVVDAWTNNAKEVTKKLRERTLAPKELSSVSWELHMELAQSNLIKQKRLLGLIELGLTPETEDKIQIQFDHKQLFSFYKQLETIQSQLDSLH</sequence>
<proteinExistence type="predicted"/>
<evidence type="ECO:0000313" key="2">
    <source>
        <dbReference type="Proteomes" id="UP000694941"/>
    </source>
</evidence>
<protein>
    <submittedName>
        <fullName evidence="3">COMM domain-containing protein 10-like</fullName>
    </submittedName>
</protein>
<keyword evidence="2" id="KW-1185">Reference proteome</keyword>